<dbReference type="Proteomes" id="UP000887566">
    <property type="component" value="Unplaced"/>
</dbReference>
<dbReference type="WBParaSite" id="PSAMB.scaffold48size94686.g1020.t1">
    <property type="protein sequence ID" value="PSAMB.scaffold48size94686.g1020.t1"/>
    <property type="gene ID" value="PSAMB.scaffold48size94686.g1020"/>
</dbReference>
<feature type="signal peptide" evidence="2">
    <location>
        <begin position="1"/>
        <end position="27"/>
    </location>
</feature>
<keyword evidence="2" id="KW-0732">Signal</keyword>
<organism evidence="3 4">
    <name type="scientific">Plectus sambesii</name>
    <dbReference type="NCBI Taxonomy" id="2011161"/>
    <lineage>
        <taxon>Eukaryota</taxon>
        <taxon>Metazoa</taxon>
        <taxon>Ecdysozoa</taxon>
        <taxon>Nematoda</taxon>
        <taxon>Chromadorea</taxon>
        <taxon>Plectida</taxon>
        <taxon>Plectina</taxon>
        <taxon>Plectoidea</taxon>
        <taxon>Plectidae</taxon>
        <taxon>Plectus</taxon>
    </lineage>
</organism>
<feature type="chain" id="PRO_5037961957" evidence="2">
    <location>
        <begin position="28"/>
        <end position="93"/>
    </location>
</feature>
<proteinExistence type="predicted"/>
<evidence type="ECO:0000256" key="1">
    <source>
        <dbReference type="SAM" id="MobiDB-lite"/>
    </source>
</evidence>
<sequence length="93" mass="9920">MSLSSKYATALLLIAIVVMASTASINSDNSEADSRVKRQWGGNYGGWGGYPYGSGGGWPYGGGWRWNRGWNSGWGGNQGWNGGWGGNGGWWRG</sequence>
<feature type="region of interest" description="Disordered" evidence="1">
    <location>
        <begin position="74"/>
        <end position="93"/>
    </location>
</feature>
<keyword evidence="3" id="KW-1185">Reference proteome</keyword>
<evidence type="ECO:0000313" key="4">
    <source>
        <dbReference type="WBParaSite" id="PSAMB.scaffold48size94686.g1020.t1"/>
    </source>
</evidence>
<dbReference type="AlphaFoldDB" id="A0A914WQE5"/>
<name>A0A914WQE5_9BILA</name>
<evidence type="ECO:0000313" key="3">
    <source>
        <dbReference type="Proteomes" id="UP000887566"/>
    </source>
</evidence>
<protein>
    <submittedName>
        <fullName evidence="4">Uncharacterized protein</fullName>
    </submittedName>
</protein>
<accession>A0A914WQE5</accession>
<reference evidence="4" key="1">
    <citation type="submission" date="2022-11" db="UniProtKB">
        <authorList>
            <consortium name="WormBaseParasite"/>
        </authorList>
    </citation>
    <scope>IDENTIFICATION</scope>
</reference>
<evidence type="ECO:0000256" key="2">
    <source>
        <dbReference type="SAM" id="SignalP"/>
    </source>
</evidence>